<evidence type="ECO:0000256" key="2">
    <source>
        <dbReference type="ARBA" id="ARBA00011738"/>
    </source>
</evidence>
<dbReference type="GO" id="GO:0007062">
    <property type="term" value="P:sister chromatid cohesion"/>
    <property type="evidence" value="ECO:0007669"/>
    <property type="project" value="TreeGrafter"/>
</dbReference>
<comment type="cofactor">
    <cofactor evidence="1">
        <name>Zn(2+)</name>
        <dbReference type="ChEBI" id="CHEBI:29105"/>
    </cofactor>
</comment>
<dbReference type="PANTHER" id="PTHR11199">
    <property type="entry name" value="STROMAL ANTIGEN"/>
    <property type="match status" value="1"/>
</dbReference>
<protein>
    <submittedName>
        <fullName evidence="7">Uncharacterized protein</fullName>
    </submittedName>
</protein>
<proteinExistence type="predicted"/>
<evidence type="ECO:0000256" key="4">
    <source>
        <dbReference type="ARBA" id="ARBA00022833"/>
    </source>
</evidence>
<dbReference type="GO" id="GO:0008278">
    <property type="term" value="C:cohesin complex"/>
    <property type="evidence" value="ECO:0007669"/>
    <property type="project" value="TreeGrafter"/>
</dbReference>
<dbReference type="InterPro" id="IPR056396">
    <property type="entry name" value="HEAT_SCC3-SA"/>
</dbReference>
<name>A0AAF0UXP7_SOLVR</name>
<dbReference type="Gene3D" id="3.40.50.720">
    <property type="entry name" value="NAD(P)-binding Rossmann-like Domain"/>
    <property type="match status" value="1"/>
</dbReference>
<gene>
    <name evidence="7" type="ORF">MTR67_048022</name>
</gene>
<evidence type="ECO:0000256" key="3">
    <source>
        <dbReference type="ARBA" id="ARBA00022723"/>
    </source>
</evidence>
<dbReference type="Proteomes" id="UP001234989">
    <property type="component" value="Chromosome 11"/>
</dbReference>
<dbReference type="AlphaFoldDB" id="A0AAF0UXP7"/>
<keyword evidence="3" id="KW-0479">Metal-binding</keyword>
<reference evidence="7" key="1">
    <citation type="submission" date="2023-08" db="EMBL/GenBank/DDBJ databases">
        <title>A de novo genome assembly of Solanum verrucosum Schlechtendal, a Mexican diploid species geographically isolated from the other diploid A-genome species in potato relatives.</title>
        <authorList>
            <person name="Hosaka K."/>
        </authorList>
    </citation>
    <scope>NUCLEOTIDE SEQUENCE</scope>
    <source>
        <tissue evidence="7">Young leaves</tissue>
    </source>
</reference>
<dbReference type="Pfam" id="PF24571">
    <property type="entry name" value="HEAT_SCC3-SA"/>
    <property type="match status" value="2"/>
</dbReference>
<dbReference type="GO" id="GO:0003682">
    <property type="term" value="F:chromatin binding"/>
    <property type="evidence" value="ECO:0007669"/>
    <property type="project" value="TreeGrafter"/>
</dbReference>
<keyword evidence="4" id="KW-0862">Zinc</keyword>
<evidence type="ECO:0000313" key="7">
    <source>
        <dbReference type="EMBL" id="WMV54637.1"/>
    </source>
</evidence>
<dbReference type="GO" id="GO:0005634">
    <property type="term" value="C:nucleus"/>
    <property type="evidence" value="ECO:0007669"/>
    <property type="project" value="TreeGrafter"/>
</dbReference>
<dbReference type="FunFam" id="3.40.50.720:FF:000003">
    <property type="entry name" value="S-(hydroxymethyl)glutathione dehydrogenase"/>
    <property type="match status" value="1"/>
</dbReference>
<dbReference type="InterPro" id="IPR013149">
    <property type="entry name" value="ADH-like_C"/>
</dbReference>
<dbReference type="Pfam" id="PF00107">
    <property type="entry name" value="ADH_zinc_N"/>
    <property type="match status" value="1"/>
</dbReference>
<feature type="domain" description="Cohesin subunit SCC3/SA HEAT-repeats" evidence="6">
    <location>
        <begin position="580"/>
        <end position="717"/>
    </location>
</feature>
<dbReference type="EMBL" id="CP133622">
    <property type="protein sequence ID" value="WMV54637.1"/>
    <property type="molecule type" value="Genomic_DNA"/>
</dbReference>
<feature type="domain" description="Cohesin subunit SCC3/SA HEAT-repeats" evidence="6">
    <location>
        <begin position="89"/>
        <end position="178"/>
    </location>
</feature>
<dbReference type="PANTHER" id="PTHR11199:SF0">
    <property type="entry name" value="LD34181P-RELATED"/>
    <property type="match status" value="1"/>
</dbReference>
<comment type="subunit">
    <text evidence="2">Homodimer.</text>
</comment>
<dbReference type="GO" id="GO:0000785">
    <property type="term" value="C:chromatin"/>
    <property type="evidence" value="ECO:0007669"/>
    <property type="project" value="TreeGrafter"/>
</dbReference>
<dbReference type="SUPFAM" id="SSF51735">
    <property type="entry name" value="NAD(P)-binding Rossmann-fold domains"/>
    <property type="match status" value="1"/>
</dbReference>
<dbReference type="InterPro" id="IPR039662">
    <property type="entry name" value="Cohesin_Scc3/SA"/>
</dbReference>
<dbReference type="InterPro" id="IPR036291">
    <property type="entry name" value="NAD(P)-bd_dom_sf"/>
</dbReference>
<accession>A0AAF0UXP7</accession>
<evidence type="ECO:0000259" key="5">
    <source>
        <dbReference type="Pfam" id="PF00107"/>
    </source>
</evidence>
<dbReference type="GO" id="GO:0046872">
    <property type="term" value="F:metal ion binding"/>
    <property type="evidence" value="ECO:0007669"/>
    <property type="project" value="UniProtKB-KW"/>
</dbReference>
<evidence type="ECO:0000259" key="6">
    <source>
        <dbReference type="Pfam" id="PF24571"/>
    </source>
</evidence>
<evidence type="ECO:0000256" key="1">
    <source>
        <dbReference type="ARBA" id="ARBA00001947"/>
    </source>
</evidence>
<feature type="domain" description="Alcohol dehydrogenase-like C-terminal" evidence="5">
    <location>
        <begin position="235"/>
        <end position="307"/>
    </location>
</feature>
<organism evidence="7 8">
    <name type="scientific">Solanum verrucosum</name>
    <dbReference type="NCBI Taxonomy" id="315347"/>
    <lineage>
        <taxon>Eukaryota</taxon>
        <taxon>Viridiplantae</taxon>
        <taxon>Streptophyta</taxon>
        <taxon>Embryophyta</taxon>
        <taxon>Tracheophyta</taxon>
        <taxon>Spermatophyta</taxon>
        <taxon>Magnoliopsida</taxon>
        <taxon>eudicotyledons</taxon>
        <taxon>Gunneridae</taxon>
        <taxon>Pentapetalae</taxon>
        <taxon>asterids</taxon>
        <taxon>lamiids</taxon>
        <taxon>Solanales</taxon>
        <taxon>Solanaceae</taxon>
        <taxon>Solanoideae</taxon>
        <taxon>Solaneae</taxon>
        <taxon>Solanum</taxon>
    </lineage>
</organism>
<evidence type="ECO:0000313" key="8">
    <source>
        <dbReference type="Proteomes" id="UP001234989"/>
    </source>
</evidence>
<keyword evidence="8" id="KW-1185">Reference proteome</keyword>
<sequence length="718" mass="80854">MTNYVGVVPPYYSGILNSLNAYAIFKFAVFLMNEAFFKHGEREALRSCIKALNFWATEICWELQDYTLNKLKGIEDELIVNMSAKSSFRILNLLSFCRGELQDFVLNKSKGIEDELIIKLKSAIIEVADGDGDDEYSLLVDLNRLYELQLSRQISIESLHKDLAETLKNFRSIDDEVCVVFSEQWWLFQESNPFIHRARSFGKRAKTTPHLCKLVIIAVGKLVAADAVPKAADGVRIVGASRIIGVDLNASRFEQAKKFGVTQFVNPKDYSKPVQEVIAEMTDGGVDRSVECTGHIDAMIPAFECVHDVWVGSGCTCWCHKEALEKAFVASSPWRAKLTVLEKDLLASRYCLRASQLACRRVVGSYRTLPLTNRRGLKMSSLSLKSAINEVADDDAEYSLLVNLKRLSSSGKRWRICSLGRRFKPHTMQSETQYLSGTQGLALVEKGGGFVASVAGSSPTPCKAKPGYFSILKSGTIFIFLISKRSALFDLLESFLTTKSSEGCVLFSEQWLFRKATLVSSTELEALGSYGPEESGCPQWIRWDKLELGSERTELGGWLSYGKYSLENYVFTGLKRIPCMLLEEELSAELSDEDATNLIRLLFASTRKADLEKIVPASDNKKKYYTKAQKDVFEISKRDITISMMRNYPQLPHKFMSDKAKIHHLLEIIVHMNLERDSLKRQDQNFTSAVLLKKKAFLKHGVKEALRSRVKALNFCAT</sequence>